<evidence type="ECO:0000259" key="10">
    <source>
        <dbReference type="PROSITE" id="PS50011"/>
    </source>
</evidence>
<evidence type="ECO:0000256" key="7">
    <source>
        <dbReference type="ARBA" id="ARBA00047899"/>
    </source>
</evidence>
<evidence type="ECO:0000256" key="4">
    <source>
        <dbReference type="ARBA" id="ARBA00022741"/>
    </source>
</evidence>
<dbReference type="GO" id="GO:0000245">
    <property type="term" value="P:spliceosomal complex assembly"/>
    <property type="evidence" value="ECO:0007669"/>
    <property type="project" value="TreeGrafter"/>
</dbReference>
<dbReference type="PROSITE" id="PS50011">
    <property type="entry name" value="PROTEIN_KINASE_DOM"/>
    <property type="match status" value="1"/>
</dbReference>
<evidence type="ECO:0000256" key="5">
    <source>
        <dbReference type="ARBA" id="ARBA00022777"/>
    </source>
</evidence>
<proteinExistence type="predicted"/>
<dbReference type="PANTHER" id="PTHR47634:SF9">
    <property type="entry name" value="PROTEIN KINASE DOMAIN-CONTAINING PROTEIN-RELATED"/>
    <property type="match status" value="1"/>
</dbReference>
<keyword evidence="4 9" id="KW-0547">Nucleotide-binding</keyword>
<dbReference type="Gene3D" id="1.10.510.10">
    <property type="entry name" value="Transferase(Phosphotransferase) domain 1"/>
    <property type="match status" value="1"/>
</dbReference>
<evidence type="ECO:0000256" key="1">
    <source>
        <dbReference type="ARBA" id="ARBA00012513"/>
    </source>
</evidence>
<dbReference type="InterPro" id="IPR017441">
    <property type="entry name" value="Protein_kinase_ATP_BS"/>
</dbReference>
<feature type="domain" description="Protein kinase" evidence="10">
    <location>
        <begin position="134"/>
        <end position="512"/>
    </location>
</feature>
<accession>A0AAI9TBJ6</accession>
<dbReference type="EC" id="2.7.11.1" evidence="1"/>
<sequence>MTAWLETILLDHNKNRSVLRPNIGQIKALRLQCAAWPYPSLTLRLYQNFYPVSPEALDFPITIVLQTFRSATLGQRRPIAAMSTSPPPTPLSSSALIDDERRFKPITLPCEWVEDYRPGGYHPVVLGDIFNRQYKVIRKLGEGSYSTVWLARDLKNSRYVALKILVSEISGSTTELQTLRHIIEVAPGEGTRYITRLLGEFEHHGPNGVHKCLVFEPMGPSVNTMVEELPQFKPRKLGMTIRYPPWMAKSILKQSLQALAFLHENGIAHGDFQPGNILFTLNDINSTPEDLLQQEEDVQAQSISPPVQRLDGKQDKWAPRYLCVAQPLVPFTYYAEGFKVKLSDLGGAFFFTDPPTKPFTPRGLRAPELFLTGAVNNTVDIWSFGCLIFELITGQPLFCVPYSNSRMADDDHLLSLTAQLGALPDELFKHWTTSSLYFTPERKLFNCHLGGVAPGEEPLMLEQISMEESFNQAGPDLDEEEAHKVKALIRWILQYDPTKRPSAAEILADPWFCEIDVESDSSKYLA</sequence>
<dbReference type="EMBL" id="LACB01000381">
    <property type="protein sequence ID" value="KAJ9483968.1"/>
    <property type="molecule type" value="Genomic_DNA"/>
</dbReference>
<keyword evidence="2" id="KW-0723">Serine/threonine-protein kinase</keyword>
<dbReference type="InterPro" id="IPR000719">
    <property type="entry name" value="Prot_kinase_dom"/>
</dbReference>
<protein>
    <recommendedName>
        <fullName evidence="1">non-specific serine/threonine protein kinase</fullName>
        <ecNumber evidence="1">2.7.11.1</ecNumber>
    </recommendedName>
</protein>
<evidence type="ECO:0000256" key="2">
    <source>
        <dbReference type="ARBA" id="ARBA00022527"/>
    </source>
</evidence>
<dbReference type="GO" id="GO:0004674">
    <property type="term" value="F:protein serine/threonine kinase activity"/>
    <property type="evidence" value="ECO:0007669"/>
    <property type="project" value="UniProtKB-KW"/>
</dbReference>
<evidence type="ECO:0000256" key="3">
    <source>
        <dbReference type="ARBA" id="ARBA00022679"/>
    </source>
</evidence>
<name>A0AAI9TBJ6_PENTH</name>
<dbReference type="AlphaFoldDB" id="A0AAI9TBJ6"/>
<dbReference type="InterPro" id="IPR011009">
    <property type="entry name" value="Kinase-like_dom_sf"/>
</dbReference>
<dbReference type="GO" id="GO:0050684">
    <property type="term" value="P:regulation of mRNA processing"/>
    <property type="evidence" value="ECO:0007669"/>
    <property type="project" value="TreeGrafter"/>
</dbReference>
<gene>
    <name evidence="11" type="ORF">VN97_g9421</name>
</gene>
<evidence type="ECO:0000256" key="8">
    <source>
        <dbReference type="ARBA" id="ARBA00048679"/>
    </source>
</evidence>
<keyword evidence="5" id="KW-0418">Kinase</keyword>
<feature type="binding site" evidence="9">
    <location>
        <position position="163"/>
    </location>
    <ligand>
        <name>ATP</name>
        <dbReference type="ChEBI" id="CHEBI:30616"/>
    </ligand>
</feature>
<dbReference type="SMART" id="SM00220">
    <property type="entry name" value="S_TKc"/>
    <property type="match status" value="1"/>
</dbReference>
<comment type="catalytic activity">
    <reaction evidence="7">
        <text>L-threonyl-[protein] + ATP = O-phospho-L-threonyl-[protein] + ADP + H(+)</text>
        <dbReference type="Rhea" id="RHEA:46608"/>
        <dbReference type="Rhea" id="RHEA-COMP:11060"/>
        <dbReference type="Rhea" id="RHEA-COMP:11605"/>
        <dbReference type="ChEBI" id="CHEBI:15378"/>
        <dbReference type="ChEBI" id="CHEBI:30013"/>
        <dbReference type="ChEBI" id="CHEBI:30616"/>
        <dbReference type="ChEBI" id="CHEBI:61977"/>
        <dbReference type="ChEBI" id="CHEBI:456216"/>
        <dbReference type="EC" id="2.7.11.1"/>
    </reaction>
</comment>
<dbReference type="PROSITE" id="PS00107">
    <property type="entry name" value="PROTEIN_KINASE_ATP"/>
    <property type="match status" value="1"/>
</dbReference>
<evidence type="ECO:0000313" key="11">
    <source>
        <dbReference type="EMBL" id="KAJ9483968.1"/>
    </source>
</evidence>
<dbReference type="Proteomes" id="UP001227192">
    <property type="component" value="Unassembled WGS sequence"/>
</dbReference>
<dbReference type="InterPro" id="IPR051334">
    <property type="entry name" value="SRPK"/>
</dbReference>
<dbReference type="GO" id="GO:0005524">
    <property type="term" value="F:ATP binding"/>
    <property type="evidence" value="ECO:0007669"/>
    <property type="project" value="UniProtKB-UniRule"/>
</dbReference>
<dbReference type="SUPFAM" id="SSF56112">
    <property type="entry name" value="Protein kinase-like (PK-like)"/>
    <property type="match status" value="1"/>
</dbReference>
<keyword evidence="12" id="KW-1185">Reference proteome</keyword>
<comment type="caution">
    <text evidence="11">The sequence shown here is derived from an EMBL/GenBank/DDBJ whole genome shotgun (WGS) entry which is preliminary data.</text>
</comment>
<evidence type="ECO:0000256" key="9">
    <source>
        <dbReference type="PROSITE-ProRule" id="PRU10141"/>
    </source>
</evidence>
<dbReference type="Pfam" id="PF00069">
    <property type="entry name" value="Pkinase"/>
    <property type="match status" value="2"/>
</dbReference>
<keyword evidence="3" id="KW-0808">Transferase</keyword>
<reference evidence="11" key="1">
    <citation type="submission" date="2015-06" db="EMBL/GenBank/DDBJ databases">
        <authorList>
            <person name="Nguyen H."/>
        </authorList>
    </citation>
    <scope>NUCLEOTIDE SEQUENCE</scope>
    <source>
        <strain evidence="11">DAOM 180753</strain>
    </source>
</reference>
<reference evidence="11" key="2">
    <citation type="journal article" date="2016" name="Fungal Biol.">
        <title>Ochratoxin A production by Penicillium thymicola.</title>
        <authorList>
            <person name="Nguyen H.D.T."/>
            <person name="McMullin D.R."/>
            <person name="Ponomareva E."/>
            <person name="Riley R."/>
            <person name="Pomraning K.R."/>
            <person name="Baker S.E."/>
            <person name="Seifert K.A."/>
        </authorList>
    </citation>
    <scope>NUCLEOTIDE SEQUENCE</scope>
    <source>
        <strain evidence="11">DAOM 180753</strain>
    </source>
</reference>
<comment type="catalytic activity">
    <reaction evidence="8">
        <text>L-seryl-[protein] + ATP = O-phospho-L-seryl-[protein] + ADP + H(+)</text>
        <dbReference type="Rhea" id="RHEA:17989"/>
        <dbReference type="Rhea" id="RHEA-COMP:9863"/>
        <dbReference type="Rhea" id="RHEA-COMP:11604"/>
        <dbReference type="ChEBI" id="CHEBI:15378"/>
        <dbReference type="ChEBI" id="CHEBI:29999"/>
        <dbReference type="ChEBI" id="CHEBI:30616"/>
        <dbReference type="ChEBI" id="CHEBI:83421"/>
        <dbReference type="ChEBI" id="CHEBI:456216"/>
        <dbReference type="EC" id="2.7.11.1"/>
    </reaction>
</comment>
<dbReference type="CDD" id="cd05118">
    <property type="entry name" value="STKc_CMGC"/>
    <property type="match status" value="1"/>
</dbReference>
<evidence type="ECO:0000313" key="12">
    <source>
        <dbReference type="Proteomes" id="UP001227192"/>
    </source>
</evidence>
<dbReference type="PANTHER" id="PTHR47634">
    <property type="entry name" value="PROTEIN KINASE DOMAIN-CONTAINING PROTEIN-RELATED"/>
    <property type="match status" value="1"/>
</dbReference>
<keyword evidence="6 9" id="KW-0067">ATP-binding</keyword>
<dbReference type="Gene3D" id="3.30.200.20">
    <property type="entry name" value="Phosphorylase Kinase, domain 1"/>
    <property type="match status" value="1"/>
</dbReference>
<evidence type="ECO:0000256" key="6">
    <source>
        <dbReference type="ARBA" id="ARBA00022840"/>
    </source>
</evidence>
<organism evidence="11 12">
    <name type="scientific">Penicillium thymicola</name>
    <dbReference type="NCBI Taxonomy" id="293382"/>
    <lineage>
        <taxon>Eukaryota</taxon>
        <taxon>Fungi</taxon>
        <taxon>Dikarya</taxon>
        <taxon>Ascomycota</taxon>
        <taxon>Pezizomycotina</taxon>
        <taxon>Eurotiomycetes</taxon>
        <taxon>Eurotiomycetidae</taxon>
        <taxon>Eurotiales</taxon>
        <taxon>Aspergillaceae</taxon>
        <taxon>Penicillium</taxon>
    </lineage>
</organism>